<organism evidence="6 7">
    <name type="scientific">Desulforamulus hydrothermalis Lam5 = DSM 18033</name>
    <dbReference type="NCBI Taxonomy" id="1121428"/>
    <lineage>
        <taxon>Bacteria</taxon>
        <taxon>Bacillati</taxon>
        <taxon>Bacillota</taxon>
        <taxon>Clostridia</taxon>
        <taxon>Eubacteriales</taxon>
        <taxon>Peptococcaceae</taxon>
        <taxon>Desulforamulus</taxon>
    </lineage>
</organism>
<reference evidence="6 7" key="1">
    <citation type="journal article" date="2013" name="Genome Announc.">
        <title>Genome Sequence of the Sulfate-Reducing Bacterium Desulfotomaculum hydrothermale Lam5(T).</title>
        <authorList>
            <person name="Amin O."/>
            <person name="Fardeau M.L."/>
            <person name="Valette O."/>
            <person name="Hirschler-Rea A."/>
            <person name="Barbe V."/>
            <person name="Medigue C."/>
            <person name="Vacherie B."/>
            <person name="Ollivier B."/>
            <person name="Bertin P.N."/>
            <person name="Dolla A."/>
        </authorList>
    </citation>
    <scope>NUCLEOTIDE SEQUENCE [LARGE SCALE GENOMIC DNA]</scope>
    <source>
        <strain evidence="7">Lam5 / DSM 18033</strain>
    </source>
</reference>
<evidence type="ECO:0000256" key="2">
    <source>
        <dbReference type="ARBA" id="ARBA00022692"/>
    </source>
</evidence>
<dbReference type="OrthoDB" id="9800202at2"/>
<evidence type="ECO:0000256" key="4">
    <source>
        <dbReference type="ARBA" id="ARBA00023136"/>
    </source>
</evidence>
<evidence type="ECO:0000256" key="1">
    <source>
        <dbReference type="ARBA" id="ARBA00004127"/>
    </source>
</evidence>
<keyword evidence="3" id="KW-1133">Transmembrane helix</keyword>
<evidence type="ECO:0000313" key="6">
    <source>
        <dbReference type="EMBL" id="CCO08217.1"/>
    </source>
</evidence>
<feature type="domain" description="DUF1232" evidence="5">
    <location>
        <begin position="28"/>
        <end position="60"/>
    </location>
</feature>
<dbReference type="EMBL" id="CAOS01000009">
    <property type="protein sequence ID" value="CCO08217.1"/>
    <property type="molecule type" value="Genomic_DNA"/>
</dbReference>
<comment type="subcellular location">
    <subcellularLocation>
        <location evidence="1">Endomembrane system</location>
        <topology evidence="1">Multi-pass membrane protein</topology>
    </subcellularLocation>
</comment>
<dbReference type="Proteomes" id="UP000009315">
    <property type="component" value="Unassembled WGS sequence"/>
</dbReference>
<evidence type="ECO:0000256" key="3">
    <source>
        <dbReference type="ARBA" id="ARBA00022989"/>
    </source>
</evidence>
<accession>K8DZ02</accession>
<dbReference type="AlphaFoldDB" id="K8DZ02"/>
<keyword evidence="4" id="KW-0472">Membrane</keyword>
<evidence type="ECO:0000313" key="7">
    <source>
        <dbReference type="Proteomes" id="UP000009315"/>
    </source>
</evidence>
<dbReference type="InterPro" id="IPR010652">
    <property type="entry name" value="DUF1232"/>
</dbReference>
<keyword evidence="7" id="KW-1185">Reference proteome</keyword>
<dbReference type="RefSeq" id="WP_008411517.1">
    <property type="nucleotide sequence ID" value="NZ_CAOS01000009.1"/>
</dbReference>
<dbReference type="GO" id="GO:0012505">
    <property type="term" value="C:endomembrane system"/>
    <property type="evidence" value="ECO:0007669"/>
    <property type="project" value="UniProtKB-SubCell"/>
</dbReference>
<gene>
    <name evidence="6" type="ORF">DESHY_20086</name>
</gene>
<name>K8DZ02_9FIRM</name>
<proteinExistence type="predicted"/>
<evidence type="ECO:0000259" key="5">
    <source>
        <dbReference type="Pfam" id="PF06803"/>
    </source>
</evidence>
<protein>
    <recommendedName>
        <fullName evidence="5">DUF1232 domain-containing protein</fullName>
    </recommendedName>
</protein>
<dbReference type="Pfam" id="PF06803">
    <property type="entry name" value="DUF1232"/>
    <property type="match status" value="1"/>
</dbReference>
<keyword evidence="2" id="KW-0812">Transmembrane</keyword>
<sequence length="79" mass="9099">MFNFVKKISFFVQALLNPAVPSRLKYELGVCLLYIISPIDFIPDFIPLTGKGDDLVVLLWGAKRIYDISKSHKHSLRYK</sequence>
<comment type="caution">
    <text evidence="6">The sequence shown here is derived from an EMBL/GenBank/DDBJ whole genome shotgun (WGS) entry which is preliminary data.</text>
</comment>